<dbReference type="PANTHER" id="PTHR33471:SF7">
    <property type="entry name" value="ATP-DEPENDENT ZINC METALLOPROTEASE-RELATED"/>
    <property type="match status" value="1"/>
</dbReference>
<proteinExistence type="predicted"/>
<organism evidence="1 2">
    <name type="scientific">Pelagomonas calceolata</name>
    <dbReference type="NCBI Taxonomy" id="35677"/>
    <lineage>
        <taxon>Eukaryota</taxon>
        <taxon>Sar</taxon>
        <taxon>Stramenopiles</taxon>
        <taxon>Ochrophyta</taxon>
        <taxon>Pelagophyceae</taxon>
        <taxon>Pelagomonadales</taxon>
        <taxon>Pelagomonadaceae</taxon>
        <taxon>Pelagomonas</taxon>
    </lineage>
</organism>
<dbReference type="GO" id="GO:0006508">
    <property type="term" value="P:proteolysis"/>
    <property type="evidence" value="ECO:0007669"/>
    <property type="project" value="InterPro"/>
</dbReference>
<dbReference type="OrthoDB" id="66620at2759"/>
<comment type="caution">
    <text evidence="1">The sequence shown here is derived from an EMBL/GenBank/DDBJ whole genome shotgun (WGS) entry which is preliminary data.</text>
</comment>
<dbReference type="Proteomes" id="UP000789595">
    <property type="component" value="Unassembled WGS sequence"/>
</dbReference>
<dbReference type="GO" id="GO:0004176">
    <property type="term" value="F:ATP-dependent peptidase activity"/>
    <property type="evidence" value="ECO:0007669"/>
    <property type="project" value="InterPro"/>
</dbReference>
<name>A0A8J2SGM8_9STRA</name>
<keyword evidence="2" id="KW-1185">Reference proteome</keyword>
<dbReference type="GO" id="GO:0005524">
    <property type="term" value="F:ATP binding"/>
    <property type="evidence" value="ECO:0007669"/>
    <property type="project" value="InterPro"/>
</dbReference>
<evidence type="ECO:0000313" key="1">
    <source>
        <dbReference type="EMBL" id="CAH0370401.1"/>
    </source>
</evidence>
<sequence length="369" mass="38589">MRASLLIFTVYHSAGAYLQPRRPQRPLSRLALTPLERAIAGNDVDAVVDVLEDDVPCDRALAIAALDKAAAVTPDSSDGEQFAAAFEEARLVRAYQALRRRGLAPSFGIAIDEPFPLSQGASEEEIAREAGDLTLAAFRPKDGAGRMFAILGVIVCGAEIAAAKALGLDSPQPLFLATAGLAAVDTFALKGALAETLASAADNTYSERIVRHEAGHLLLAYLCGLPVQGCVLSAREALAGEGSGAASLNGAAGTAFFDPELNAAARRGRITRSVIDRYCIVVMGGIAAEAVSYGSAEGGKDDESALISFLQDTVGFTGDVLVQARMSALNGVILLRRYRAEFERLVKVLERDRATSIGAAVLSIDDAAA</sequence>
<dbReference type="GO" id="GO:0004222">
    <property type="term" value="F:metalloendopeptidase activity"/>
    <property type="evidence" value="ECO:0007669"/>
    <property type="project" value="InterPro"/>
</dbReference>
<evidence type="ECO:0000313" key="2">
    <source>
        <dbReference type="Proteomes" id="UP000789595"/>
    </source>
</evidence>
<dbReference type="EMBL" id="CAKKNE010000003">
    <property type="protein sequence ID" value="CAH0370401.1"/>
    <property type="molecule type" value="Genomic_DNA"/>
</dbReference>
<accession>A0A8J2SGM8</accession>
<dbReference type="Gene3D" id="1.20.58.760">
    <property type="entry name" value="Peptidase M41"/>
    <property type="match status" value="1"/>
</dbReference>
<dbReference type="SUPFAM" id="SSF140990">
    <property type="entry name" value="FtsH protease domain-like"/>
    <property type="match status" value="1"/>
</dbReference>
<evidence type="ECO:0008006" key="3">
    <source>
        <dbReference type="Google" id="ProtNLM"/>
    </source>
</evidence>
<dbReference type="AlphaFoldDB" id="A0A8J2SGM8"/>
<reference evidence="1" key="1">
    <citation type="submission" date="2021-11" db="EMBL/GenBank/DDBJ databases">
        <authorList>
            <consortium name="Genoscope - CEA"/>
            <person name="William W."/>
        </authorList>
    </citation>
    <scope>NUCLEOTIDE SEQUENCE</scope>
</reference>
<protein>
    <recommendedName>
        <fullName evidence="3">Peptidase M41 domain-containing protein</fullName>
    </recommendedName>
</protein>
<gene>
    <name evidence="1" type="ORF">PECAL_3P02850</name>
</gene>
<dbReference type="PANTHER" id="PTHR33471">
    <property type="entry name" value="ATP-DEPENDENT ZINC METALLOPROTEASE-RELATED"/>
    <property type="match status" value="1"/>
</dbReference>
<dbReference type="InterPro" id="IPR037219">
    <property type="entry name" value="Peptidase_M41-like"/>
</dbReference>